<reference evidence="2" key="1">
    <citation type="submission" date="2021-04" db="EMBL/GenBank/DDBJ databases">
        <authorList>
            <person name="Tunstrom K."/>
        </authorList>
    </citation>
    <scope>NUCLEOTIDE SEQUENCE</scope>
</reference>
<organism evidence="2 3">
    <name type="scientific">Parnassius apollo</name>
    <name type="common">Apollo butterfly</name>
    <name type="synonym">Papilio apollo</name>
    <dbReference type="NCBI Taxonomy" id="110799"/>
    <lineage>
        <taxon>Eukaryota</taxon>
        <taxon>Metazoa</taxon>
        <taxon>Ecdysozoa</taxon>
        <taxon>Arthropoda</taxon>
        <taxon>Hexapoda</taxon>
        <taxon>Insecta</taxon>
        <taxon>Pterygota</taxon>
        <taxon>Neoptera</taxon>
        <taxon>Endopterygota</taxon>
        <taxon>Lepidoptera</taxon>
        <taxon>Glossata</taxon>
        <taxon>Ditrysia</taxon>
        <taxon>Papilionoidea</taxon>
        <taxon>Papilionidae</taxon>
        <taxon>Parnassiinae</taxon>
        <taxon>Parnassini</taxon>
        <taxon>Parnassius</taxon>
        <taxon>Parnassius</taxon>
    </lineage>
</organism>
<keyword evidence="3" id="KW-1185">Reference proteome</keyword>
<sequence>MNVNNSHLENVNTVIIANNISLSVSDAEKEPYREENLVQSGMEEDQFRREKRDRGDNFVGDDDDNEGWNLVKSKEKRLKPQLKADIEMYLSSNEKLLKQFALAKMLKACGIVDIIRIKYINPFKICIKVCSELSADKIEKCQEFKDKGWKVYRAMKTYGVIKDVDLDLSDEETRRNNICTSA</sequence>
<gene>
    <name evidence="2" type="ORF">PAPOLLO_LOCUS4804</name>
</gene>
<accession>A0A8S3WD24</accession>
<evidence type="ECO:0000313" key="2">
    <source>
        <dbReference type="EMBL" id="CAG4953167.1"/>
    </source>
</evidence>
<comment type="caution">
    <text evidence="2">The sequence shown here is derived from an EMBL/GenBank/DDBJ whole genome shotgun (WGS) entry which is preliminary data.</text>
</comment>
<feature type="compositionally biased region" description="Basic and acidic residues" evidence="1">
    <location>
        <begin position="45"/>
        <end position="56"/>
    </location>
</feature>
<evidence type="ECO:0000256" key="1">
    <source>
        <dbReference type="SAM" id="MobiDB-lite"/>
    </source>
</evidence>
<feature type="region of interest" description="Disordered" evidence="1">
    <location>
        <begin position="39"/>
        <end position="60"/>
    </location>
</feature>
<evidence type="ECO:0000313" key="3">
    <source>
        <dbReference type="Proteomes" id="UP000691718"/>
    </source>
</evidence>
<dbReference type="EMBL" id="CAJQZP010000287">
    <property type="protein sequence ID" value="CAG4953167.1"/>
    <property type="molecule type" value="Genomic_DNA"/>
</dbReference>
<dbReference type="OrthoDB" id="3039988at2759"/>
<protein>
    <submittedName>
        <fullName evidence="2">(apollo) hypothetical protein</fullName>
    </submittedName>
</protein>
<name>A0A8S3WD24_PARAO</name>
<proteinExistence type="predicted"/>
<dbReference type="AlphaFoldDB" id="A0A8S3WD24"/>
<dbReference type="Proteomes" id="UP000691718">
    <property type="component" value="Unassembled WGS sequence"/>
</dbReference>